<dbReference type="Proteomes" id="UP001276840">
    <property type="component" value="Unassembled WGS sequence"/>
</dbReference>
<keyword evidence="2 6" id="KW-0436">Ligase</keyword>
<dbReference type="PANTHER" id="PTHR43334:SF1">
    <property type="entry name" value="3-HYDROXYPROPIONATE--COA LIGASE [ADP-FORMING]"/>
    <property type="match status" value="1"/>
</dbReference>
<dbReference type="RefSeq" id="WP_320237066.1">
    <property type="nucleotide sequence ID" value="NZ_JAVIJF010000041.1"/>
</dbReference>
<proteinExistence type="predicted"/>
<keyword evidence="1" id="KW-0816">Tricarboxylic acid cycle</keyword>
<protein>
    <submittedName>
        <fullName evidence="6">Acetate--CoA ligase family protein</fullName>
    </submittedName>
</protein>
<dbReference type="Pfam" id="PF13607">
    <property type="entry name" value="Succ_CoA_lig"/>
    <property type="match status" value="1"/>
</dbReference>
<comment type="caution">
    <text evidence="6">The sequence shown here is derived from an EMBL/GenBank/DDBJ whole genome shotgun (WGS) entry which is preliminary data.</text>
</comment>
<evidence type="ECO:0000256" key="2">
    <source>
        <dbReference type="ARBA" id="ARBA00022598"/>
    </source>
</evidence>
<dbReference type="Pfam" id="PF13549">
    <property type="entry name" value="ATP-grasp_5"/>
    <property type="match status" value="1"/>
</dbReference>
<dbReference type="EMBL" id="JAVIJF010000041">
    <property type="protein sequence ID" value="MDX8529202.1"/>
    <property type="molecule type" value="Genomic_DNA"/>
</dbReference>
<dbReference type="Gene3D" id="3.30.470.20">
    <property type="entry name" value="ATP-grasp fold, B domain"/>
    <property type="match status" value="1"/>
</dbReference>
<dbReference type="SMART" id="SM00881">
    <property type="entry name" value="CoA_binding"/>
    <property type="match status" value="1"/>
</dbReference>
<sequence>MATTGTASALARLFDPQSVAIVGASPKQDRYTGRIVRYCRQAGYKNLFLVNPKYSEIDGAPCWPSVAQLPETPDVVVCMAGPDLVPSVYEESWGAAFFLILGDMARRDGSRNERYTEFEALLKKGGPRIMGPQSLGFLSPQHSISLSISSAQVVGATLKGKIGLISQSGGIISAIIDRAAQFGIGFSHMVSTGDEFDLEVADYLEYMIADPKTAVIAIHAESLKDPQRFLAAARRAQACGKAILLLKPGKSAEGMQAAMSHSGRITGRRDVQQVILERHGVALVDDIDDLWLPAEIIARYGPVRGKVGAVSTSGGFTAVVADALRDANVELAQLGEETRQKIRGQGSHPNPTNPIDAAARGVPGLEATDVEYCLKALSSDPNVGVTLYAETLFLNPETIVEKLIDISSTSGKPHITAWQAGVAMQQAVEKLRRNNVIAVTDLGQAARSLSVLNKYAATREVCCAPSKEPADQALEGQPPGPVPDAMLSEVLSRYKVANVSQSFVSTSAEAGVAAAALGFPVVLKGLVENCLHKSELGLVKLKLTDPGAVEAAAQDMLRRNPSIHGFLVQKQISGEEFIVGINNDRGFGSAILLARGGVYAEAADKVALEAVPLNREIAERMIDKIDPKGILSGYRGRPLMARQKLVDLLCSVSALAEANATRIAEVDLNPVIVTGETALAVDAVMVLR</sequence>
<accession>A0ABU4ZUW9</accession>
<dbReference type="InterPro" id="IPR051538">
    <property type="entry name" value="Acyl-CoA_Synth/Transferase"/>
</dbReference>
<dbReference type="Gene3D" id="3.40.50.720">
    <property type="entry name" value="NAD(P)-binding Rossmann-like Domain"/>
    <property type="match status" value="1"/>
</dbReference>
<dbReference type="SUPFAM" id="SSF52210">
    <property type="entry name" value="Succinyl-CoA synthetase domains"/>
    <property type="match status" value="2"/>
</dbReference>
<evidence type="ECO:0000313" key="7">
    <source>
        <dbReference type="Proteomes" id="UP001276840"/>
    </source>
</evidence>
<dbReference type="Pfam" id="PF13380">
    <property type="entry name" value="CoA_binding_2"/>
    <property type="match status" value="1"/>
</dbReference>
<dbReference type="SUPFAM" id="SSF51735">
    <property type="entry name" value="NAD(P)-binding Rossmann-fold domains"/>
    <property type="match status" value="1"/>
</dbReference>
<evidence type="ECO:0000313" key="6">
    <source>
        <dbReference type="EMBL" id="MDX8529202.1"/>
    </source>
</evidence>
<dbReference type="InterPro" id="IPR013815">
    <property type="entry name" value="ATP_grasp_subdomain_1"/>
</dbReference>
<evidence type="ECO:0000256" key="1">
    <source>
        <dbReference type="ARBA" id="ARBA00022532"/>
    </source>
</evidence>
<dbReference type="Gene3D" id="3.30.1490.20">
    <property type="entry name" value="ATP-grasp fold, A domain"/>
    <property type="match status" value="1"/>
</dbReference>
<dbReference type="InterPro" id="IPR003781">
    <property type="entry name" value="CoA-bd"/>
</dbReference>
<name>A0ABU4ZUW9_9HYPH</name>
<keyword evidence="4" id="KW-0067">ATP-binding</keyword>
<dbReference type="InterPro" id="IPR032875">
    <property type="entry name" value="Succ_CoA_lig_flav_dom"/>
</dbReference>
<dbReference type="GO" id="GO:0016874">
    <property type="term" value="F:ligase activity"/>
    <property type="evidence" value="ECO:0007669"/>
    <property type="project" value="UniProtKB-KW"/>
</dbReference>
<dbReference type="Gene3D" id="3.40.50.261">
    <property type="entry name" value="Succinyl-CoA synthetase domains"/>
    <property type="match status" value="2"/>
</dbReference>
<dbReference type="InterPro" id="IPR036291">
    <property type="entry name" value="NAD(P)-bd_dom_sf"/>
</dbReference>
<evidence type="ECO:0000256" key="3">
    <source>
        <dbReference type="ARBA" id="ARBA00022741"/>
    </source>
</evidence>
<dbReference type="PANTHER" id="PTHR43334">
    <property type="entry name" value="ACETATE--COA LIGASE [ADP-FORMING]"/>
    <property type="match status" value="1"/>
</dbReference>
<evidence type="ECO:0000256" key="4">
    <source>
        <dbReference type="ARBA" id="ARBA00022840"/>
    </source>
</evidence>
<organism evidence="6 7">
    <name type="scientific">Mesorhizobium montanum</name>
    <dbReference type="NCBI Taxonomy" id="3072323"/>
    <lineage>
        <taxon>Bacteria</taxon>
        <taxon>Pseudomonadati</taxon>
        <taxon>Pseudomonadota</taxon>
        <taxon>Alphaproteobacteria</taxon>
        <taxon>Hyphomicrobiales</taxon>
        <taxon>Phyllobacteriaceae</taxon>
        <taxon>Mesorhizobium</taxon>
    </lineage>
</organism>
<dbReference type="InterPro" id="IPR016102">
    <property type="entry name" value="Succinyl-CoA_synth-like"/>
</dbReference>
<keyword evidence="3" id="KW-0547">Nucleotide-binding</keyword>
<keyword evidence="7" id="KW-1185">Reference proteome</keyword>
<feature type="domain" description="CoA-binding" evidence="5">
    <location>
        <begin position="13"/>
        <end position="103"/>
    </location>
</feature>
<dbReference type="SUPFAM" id="SSF56059">
    <property type="entry name" value="Glutathione synthetase ATP-binding domain-like"/>
    <property type="match status" value="1"/>
</dbReference>
<evidence type="ECO:0000259" key="5">
    <source>
        <dbReference type="SMART" id="SM00881"/>
    </source>
</evidence>
<reference evidence="6 7" key="1">
    <citation type="submission" date="2023-08" db="EMBL/GenBank/DDBJ databases">
        <title>Implementing the SeqCode for naming new Mesorhizobium species isolated from Vachellia karroo root nodules.</title>
        <authorList>
            <person name="Van Lill M."/>
        </authorList>
    </citation>
    <scope>NUCLEOTIDE SEQUENCE [LARGE SCALE GENOMIC DNA]</scope>
    <source>
        <strain evidence="6 7">MSK 1335</strain>
    </source>
</reference>
<gene>
    <name evidence="6" type="ORF">RFM68_32695</name>
</gene>